<dbReference type="EMBL" id="KB446558">
    <property type="protein sequence ID" value="EME83019.1"/>
    <property type="molecule type" value="Genomic_DNA"/>
</dbReference>
<gene>
    <name evidence="2" type="ORF">MYCFIDRAFT_174513</name>
</gene>
<evidence type="ECO:0000313" key="3">
    <source>
        <dbReference type="Proteomes" id="UP000016932"/>
    </source>
</evidence>
<feature type="compositionally biased region" description="Basic and acidic residues" evidence="1">
    <location>
        <begin position="1"/>
        <end position="23"/>
    </location>
</feature>
<feature type="region of interest" description="Disordered" evidence="1">
    <location>
        <begin position="1"/>
        <end position="26"/>
    </location>
</feature>
<dbReference type="GeneID" id="19333197"/>
<keyword evidence="3" id="KW-1185">Reference proteome</keyword>
<dbReference type="VEuPathDB" id="FungiDB:MYCFIDRAFT_174513"/>
<accession>M2ZVI7</accession>
<dbReference type="Proteomes" id="UP000016932">
    <property type="component" value="Unassembled WGS sequence"/>
</dbReference>
<name>M2ZVI7_PSEFD</name>
<evidence type="ECO:0000313" key="2">
    <source>
        <dbReference type="EMBL" id="EME83019.1"/>
    </source>
</evidence>
<reference evidence="2 3" key="1">
    <citation type="journal article" date="2012" name="PLoS Pathog.">
        <title>Diverse lifestyles and strategies of plant pathogenesis encoded in the genomes of eighteen Dothideomycetes fungi.</title>
        <authorList>
            <person name="Ohm R.A."/>
            <person name="Feau N."/>
            <person name="Henrissat B."/>
            <person name="Schoch C.L."/>
            <person name="Horwitz B.A."/>
            <person name="Barry K.W."/>
            <person name="Condon B.J."/>
            <person name="Copeland A.C."/>
            <person name="Dhillon B."/>
            <person name="Glaser F."/>
            <person name="Hesse C.N."/>
            <person name="Kosti I."/>
            <person name="LaButti K."/>
            <person name="Lindquist E.A."/>
            <person name="Lucas S."/>
            <person name="Salamov A.A."/>
            <person name="Bradshaw R.E."/>
            <person name="Ciuffetti L."/>
            <person name="Hamelin R.C."/>
            <person name="Kema G.H.J."/>
            <person name="Lawrence C."/>
            <person name="Scott J.A."/>
            <person name="Spatafora J.W."/>
            <person name="Turgeon B.G."/>
            <person name="de Wit P.J.G.M."/>
            <person name="Zhong S."/>
            <person name="Goodwin S.B."/>
            <person name="Grigoriev I.V."/>
        </authorList>
    </citation>
    <scope>NUCLEOTIDE SEQUENCE [LARGE SCALE GENOMIC DNA]</scope>
    <source>
        <strain evidence="2 3">CIRAD86</strain>
    </source>
</reference>
<sequence length="122" mass="13821">MGYRTHGERKATEQRESSWDKKQGPQRMWIRSRISGVGPAARACSDQACSLILFLVAHEFVNTELVAKPEVSVLKTSDKISRTVFRRRMSRAIRYSQFGALLHVIHQKAEAVSGVAVQWLSH</sequence>
<dbReference type="KEGG" id="pfj:MYCFIDRAFT_174513"/>
<dbReference type="RefSeq" id="XP_007926365.1">
    <property type="nucleotide sequence ID" value="XM_007928174.1"/>
</dbReference>
<dbReference type="AlphaFoldDB" id="M2ZVI7"/>
<protein>
    <submittedName>
        <fullName evidence="2">Uncharacterized protein</fullName>
    </submittedName>
</protein>
<proteinExistence type="predicted"/>
<organism evidence="2 3">
    <name type="scientific">Pseudocercospora fijiensis (strain CIRAD86)</name>
    <name type="common">Black leaf streak disease fungus</name>
    <name type="synonym">Mycosphaerella fijiensis</name>
    <dbReference type="NCBI Taxonomy" id="383855"/>
    <lineage>
        <taxon>Eukaryota</taxon>
        <taxon>Fungi</taxon>
        <taxon>Dikarya</taxon>
        <taxon>Ascomycota</taxon>
        <taxon>Pezizomycotina</taxon>
        <taxon>Dothideomycetes</taxon>
        <taxon>Dothideomycetidae</taxon>
        <taxon>Mycosphaerellales</taxon>
        <taxon>Mycosphaerellaceae</taxon>
        <taxon>Pseudocercospora</taxon>
    </lineage>
</organism>
<dbReference type="HOGENOM" id="CLU_2027758_0_0_1"/>
<evidence type="ECO:0000256" key="1">
    <source>
        <dbReference type="SAM" id="MobiDB-lite"/>
    </source>
</evidence>